<sequence>MAMSHAAGGAVAPGHARGALFEGAGSGLIVFIWAVYAFAMAYGAFGGAIEALSTDDAARLAEVNDLLAGQSWFDLTQYRLNPPDGVVMHWSRVIDLPIALILLAAERLFAQDVALRLTLTLWPLLLLLPALFAVASASRTLAGPSAGVIGAFMLVMSPGVTQRFAPSAIDHHGAQVALALTLLACALRIETSARAAVGAGVCAALMTAIGMETAPHVAVCAAVIALRWAVTGDAMARGARLFGLTFAAGTSAVALATLSPDSWSAPVCDTLGVGHLAIAIVGGLGLAAATSFARGDVVSRFFGLAQVGVASLAALAIASPNCFSSPYAALPERLQTGWLARVQEAQTFVSSAINEPTASVAIGLPLLAVLGVAIWAMATAKPEARWRVGVAVAMFAAALGVTAWQVRGVSLAFAMAAPLLPMAVLAIGRTGDALRTVLAVIALSPATLALVGLGVADAAGLEPIAAGGAAKRCPSADYLALGALPLGLALNTIDTGPYILALSPLAAVAAPYHRNVDGLTAAIDAFQGSEEAARAVAVSRNATYVVVCPLDGGVTPEALAHPGGFSDILVSGKAPAWLEPIPLGPHAKLLAFRVLAGR</sequence>
<comment type="caution">
    <text evidence="2">The sequence shown here is derived from an EMBL/GenBank/DDBJ whole genome shotgun (WGS) entry which is preliminary data.</text>
</comment>
<feature type="transmembrane region" description="Helical" evidence="1">
    <location>
        <begin position="388"/>
        <end position="406"/>
    </location>
</feature>
<name>A0A9W6MWE5_9HYPH</name>
<reference evidence="2" key="2">
    <citation type="submission" date="2023-01" db="EMBL/GenBank/DDBJ databases">
        <authorList>
            <person name="Sun Q."/>
            <person name="Evtushenko L."/>
        </authorList>
    </citation>
    <scope>NUCLEOTIDE SEQUENCE</scope>
    <source>
        <strain evidence="2">VKM B-2347</strain>
    </source>
</reference>
<feature type="transmembrane region" description="Helical" evidence="1">
    <location>
        <begin position="20"/>
        <end position="45"/>
    </location>
</feature>
<evidence type="ECO:0008006" key="4">
    <source>
        <dbReference type="Google" id="ProtNLM"/>
    </source>
</evidence>
<feature type="transmembrane region" description="Helical" evidence="1">
    <location>
        <begin position="270"/>
        <end position="289"/>
    </location>
</feature>
<feature type="transmembrane region" description="Helical" evidence="1">
    <location>
        <begin position="117"/>
        <end position="135"/>
    </location>
</feature>
<reference evidence="2" key="1">
    <citation type="journal article" date="2014" name="Int. J. Syst. Evol. Microbiol.">
        <title>Complete genome sequence of Corynebacterium casei LMG S-19264T (=DSM 44701T), isolated from a smear-ripened cheese.</title>
        <authorList>
            <consortium name="US DOE Joint Genome Institute (JGI-PGF)"/>
            <person name="Walter F."/>
            <person name="Albersmeier A."/>
            <person name="Kalinowski J."/>
            <person name="Ruckert C."/>
        </authorList>
    </citation>
    <scope>NUCLEOTIDE SEQUENCE</scope>
    <source>
        <strain evidence="2">VKM B-2347</strain>
    </source>
</reference>
<keyword evidence="1" id="KW-1133">Transmembrane helix</keyword>
<protein>
    <recommendedName>
        <fullName evidence="4">GtrA family protein</fullName>
    </recommendedName>
</protein>
<feature type="transmembrane region" description="Helical" evidence="1">
    <location>
        <begin position="437"/>
        <end position="456"/>
    </location>
</feature>
<dbReference type="EMBL" id="BSFI01000008">
    <property type="protein sequence ID" value="GLK68742.1"/>
    <property type="molecule type" value="Genomic_DNA"/>
</dbReference>
<dbReference type="RefSeq" id="WP_271168962.1">
    <property type="nucleotide sequence ID" value="NZ_BSFI01000008.1"/>
</dbReference>
<gene>
    <name evidence="2" type="ORF">GCM10008179_23800</name>
</gene>
<accession>A0A9W6MWE5</accession>
<evidence type="ECO:0000256" key="1">
    <source>
        <dbReference type="SAM" id="Phobius"/>
    </source>
</evidence>
<feature type="transmembrane region" description="Helical" evidence="1">
    <location>
        <begin position="412"/>
        <end position="430"/>
    </location>
</feature>
<evidence type="ECO:0000313" key="3">
    <source>
        <dbReference type="Proteomes" id="UP001143372"/>
    </source>
</evidence>
<keyword evidence="1" id="KW-0472">Membrane</keyword>
<organism evidence="2 3">
    <name type="scientific">Hansschlegelia plantiphila</name>
    <dbReference type="NCBI Taxonomy" id="374655"/>
    <lineage>
        <taxon>Bacteria</taxon>
        <taxon>Pseudomonadati</taxon>
        <taxon>Pseudomonadota</taxon>
        <taxon>Alphaproteobacteria</taxon>
        <taxon>Hyphomicrobiales</taxon>
        <taxon>Methylopilaceae</taxon>
        <taxon>Hansschlegelia</taxon>
    </lineage>
</organism>
<keyword evidence="1" id="KW-0812">Transmembrane</keyword>
<evidence type="ECO:0000313" key="2">
    <source>
        <dbReference type="EMBL" id="GLK68742.1"/>
    </source>
</evidence>
<keyword evidence="3" id="KW-1185">Reference proteome</keyword>
<dbReference type="AlphaFoldDB" id="A0A9W6MWE5"/>
<dbReference type="Proteomes" id="UP001143372">
    <property type="component" value="Unassembled WGS sequence"/>
</dbReference>
<feature type="transmembrane region" description="Helical" evidence="1">
    <location>
        <begin position="238"/>
        <end position="258"/>
    </location>
</feature>
<feature type="transmembrane region" description="Helical" evidence="1">
    <location>
        <begin position="195"/>
        <end position="226"/>
    </location>
</feature>
<proteinExistence type="predicted"/>
<feature type="transmembrane region" description="Helical" evidence="1">
    <location>
        <begin position="301"/>
        <end position="318"/>
    </location>
</feature>
<feature type="transmembrane region" description="Helical" evidence="1">
    <location>
        <begin position="358"/>
        <end position="376"/>
    </location>
</feature>